<feature type="domain" description="RAP" evidence="2">
    <location>
        <begin position="646"/>
        <end position="707"/>
    </location>
</feature>
<feature type="compositionally biased region" description="Polar residues" evidence="1">
    <location>
        <begin position="106"/>
        <end position="120"/>
    </location>
</feature>
<organism evidence="3 4">
    <name type="scientific">Volvox reticuliferus</name>
    <dbReference type="NCBI Taxonomy" id="1737510"/>
    <lineage>
        <taxon>Eukaryota</taxon>
        <taxon>Viridiplantae</taxon>
        <taxon>Chlorophyta</taxon>
        <taxon>core chlorophytes</taxon>
        <taxon>Chlorophyceae</taxon>
        <taxon>CS clade</taxon>
        <taxon>Chlamydomonadales</taxon>
        <taxon>Volvocaceae</taxon>
        <taxon>Volvox</taxon>
    </lineage>
</organism>
<reference evidence="3" key="1">
    <citation type="journal article" date="2021" name="Proc. Natl. Acad. Sci. U.S.A.">
        <title>Three genomes in the algal genus Volvox reveal the fate of a haploid sex-determining region after a transition to homothallism.</title>
        <authorList>
            <person name="Yamamoto K."/>
            <person name="Hamaji T."/>
            <person name="Kawai-Toyooka H."/>
            <person name="Matsuzaki R."/>
            <person name="Takahashi F."/>
            <person name="Nishimura Y."/>
            <person name="Kawachi M."/>
            <person name="Noguchi H."/>
            <person name="Minakuchi Y."/>
            <person name="Umen J.G."/>
            <person name="Toyoda A."/>
            <person name="Nozaki H."/>
        </authorList>
    </citation>
    <scope>NUCLEOTIDE SEQUENCE</scope>
    <source>
        <strain evidence="3">NIES-3785</strain>
    </source>
</reference>
<dbReference type="AlphaFoldDB" id="A0A8J4GNE6"/>
<feature type="compositionally biased region" description="Low complexity" evidence="1">
    <location>
        <begin position="472"/>
        <end position="487"/>
    </location>
</feature>
<feature type="compositionally biased region" description="Low complexity" evidence="1">
    <location>
        <begin position="51"/>
        <end position="60"/>
    </location>
</feature>
<feature type="region of interest" description="Disordered" evidence="1">
    <location>
        <begin position="18"/>
        <end position="127"/>
    </location>
</feature>
<accession>A0A8J4GNE6</accession>
<evidence type="ECO:0000259" key="2">
    <source>
        <dbReference type="PROSITE" id="PS51286"/>
    </source>
</evidence>
<gene>
    <name evidence="3" type="ORF">Vretimale_13934</name>
</gene>
<evidence type="ECO:0000256" key="1">
    <source>
        <dbReference type="SAM" id="MobiDB-lite"/>
    </source>
</evidence>
<protein>
    <recommendedName>
        <fullName evidence="2">RAP domain-containing protein</fullName>
    </recommendedName>
</protein>
<feature type="region of interest" description="Disordered" evidence="1">
    <location>
        <begin position="343"/>
        <end position="378"/>
    </location>
</feature>
<feature type="compositionally biased region" description="Low complexity" evidence="1">
    <location>
        <begin position="85"/>
        <end position="104"/>
    </location>
</feature>
<feature type="region of interest" description="Disordered" evidence="1">
    <location>
        <begin position="472"/>
        <end position="528"/>
    </location>
</feature>
<feature type="compositionally biased region" description="Low complexity" evidence="1">
    <location>
        <begin position="345"/>
        <end position="361"/>
    </location>
</feature>
<feature type="compositionally biased region" description="Basic residues" evidence="1">
    <location>
        <begin position="513"/>
        <end position="526"/>
    </location>
</feature>
<evidence type="ECO:0000313" key="4">
    <source>
        <dbReference type="Proteomes" id="UP000722791"/>
    </source>
</evidence>
<dbReference type="InterPro" id="IPR013584">
    <property type="entry name" value="RAP"/>
</dbReference>
<sequence>QELSNMIYGLARLGLRMHGGAAAGNTPPPPSAATAPDSDGDSDGRSGRGDGAAAEEAVGLAGPGGEGRTSPSPSRPPVLPPPTLGSPAASSTSRSRSQSQLRSTSNEHSPQSPDALNWNGSFPLPEDPDTAARQFVVRLDKHVRQRLQPICTRSGLRPFDPQSLSNITWALAVIGYADQSYFMIAIHAALYGGCMDDACPQEWVIFLWTLASRTHRPPLDLLHLLHSRLYGGPPWTAEDQQKAWPILLWSLSMLDLYDEDVVSWISNSVSPSNIAELDAQRLATCLFSLAVMPEGVLNRHAALVDKLVAAANRIETQEYGSIGCIQLWQFHLELLATTNSQQLPSTANGSAAATSTAQSCPPRDRNCRTNRRRMTSSDATGPAVFIHTHVPAATTSASTAITTARPQAQSPLAVRRHLSPALVAAARDALLRRNARISSANASSLQLSVYSHLRMIQLNHINQLQAHTAAAAAEQGHQLQPHSQQQPEVKLQRQRQRQQHDEVEQEQQFQQYHHQHQGPKARKRSRSMPDLTSVVDVFSATNATAAAAATTSSTVIGCSFATTSHGAFLNSSGESGDESADAAALAATAARTTFGRWRRERVGESCTNSCSATAAVRILRVEQEWLVEALALRVDLCVWLSDGRQVVVEVDGPSHYFANLPRTQRPKTALRNRQLSRVFGAENVQCVPYWDWEVTAGVEARTAYLSRLLGLLGPE</sequence>
<feature type="non-terminal residue" evidence="3">
    <location>
        <position position="715"/>
    </location>
</feature>
<comment type="caution">
    <text evidence="3">The sequence shown here is derived from an EMBL/GenBank/DDBJ whole genome shotgun (WGS) entry which is preliminary data.</text>
</comment>
<feature type="compositionally biased region" description="Pro residues" evidence="1">
    <location>
        <begin position="73"/>
        <end position="84"/>
    </location>
</feature>
<dbReference type="PROSITE" id="PS51286">
    <property type="entry name" value="RAP"/>
    <property type="match status" value="1"/>
</dbReference>
<name>A0A8J4GNE6_9CHLO</name>
<dbReference type="Pfam" id="PF08373">
    <property type="entry name" value="RAP"/>
    <property type="match status" value="1"/>
</dbReference>
<proteinExistence type="predicted"/>
<dbReference type="EMBL" id="BNCQ01000033">
    <property type="protein sequence ID" value="GIM10180.1"/>
    <property type="molecule type" value="Genomic_DNA"/>
</dbReference>
<evidence type="ECO:0000313" key="3">
    <source>
        <dbReference type="EMBL" id="GIM10180.1"/>
    </source>
</evidence>
<dbReference type="Proteomes" id="UP000722791">
    <property type="component" value="Unassembled WGS sequence"/>
</dbReference>